<protein>
    <submittedName>
        <fullName evidence="2">RimJ/RimL family protein N-acetyltransferase</fullName>
    </submittedName>
</protein>
<dbReference type="EMBL" id="JAVDQD010000005">
    <property type="protein sequence ID" value="MDR6240609.1"/>
    <property type="molecule type" value="Genomic_DNA"/>
</dbReference>
<dbReference type="GO" id="GO:0016747">
    <property type="term" value="F:acyltransferase activity, transferring groups other than amino-acyl groups"/>
    <property type="evidence" value="ECO:0007669"/>
    <property type="project" value="InterPro"/>
</dbReference>
<evidence type="ECO:0000313" key="2">
    <source>
        <dbReference type="EMBL" id="MDR6240609.1"/>
    </source>
</evidence>
<keyword evidence="3" id="KW-1185">Reference proteome</keyword>
<dbReference type="AlphaFoldDB" id="A0AAE4BRW9"/>
<reference evidence="2" key="1">
    <citation type="submission" date="2023-07" db="EMBL/GenBank/DDBJ databases">
        <title>Genomic Encyclopedia of Type Strains, Phase IV (KMG-IV): sequencing the most valuable type-strain genomes for metagenomic binning, comparative biology and taxonomic classification.</title>
        <authorList>
            <person name="Goeker M."/>
        </authorList>
    </citation>
    <scope>NUCLEOTIDE SEQUENCE</scope>
    <source>
        <strain evidence="2">DSM 26174</strain>
    </source>
</reference>
<evidence type="ECO:0000313" key="3">
    <source>
        <dbReference type="Proteomes" id="UP001185092"/>
    </source>
</evidence>
<dbReference type="PANTHER" id="PTHR43415:SF5">
    <property type="entry name" value="ACETYLTRANSFERASE"/>
    <property type="match status" value="1"/>
</dbReference>
<dbReference type="Pfam" id="PF13302">
    <property type="entry name" value="Acetyltransf_3"/>
    <property type="match status" value="1"/>
</dbReference>
<dbReference type="PANTHER" id="PTHR43415">
    <property type="entry name" value="SPERMIDINE N(1)-ACETYLTRANSFERASE"/>
    <property type="match status" value="1"/>
</dbReference>
<comment type="caution">
    <text evidence="2">The sequence shown here is derived from an EMBL/GenBank/DDBJ whole genome shotgun (WGS) entry which is preliminary data.</text>
</comment>
<feature type="domain" description="N-acetyltransferase" evidence="1">
    <location>
        <begin position="2"/>
        <end position="153"/>
    </location>
</feature>
<dbReference type="Proteomes" id="UP001185092">
    <property type="component" value="Unassembled WGS sequence"/>
</dbReference>
<sequence length="153" mass="17692">MIELKPFTEEDFETLISWVNSKEELYQFAGSIFDYPLTDDQLKNYIQMEDKKPFKVVLSSTNESIGHCELNFENGNRRISRVLLGRKDLRGMNIGGQIIRNLVELMFENPEKQEVDLNIFDWNKAAINCYQKVGFNFSDTMGLKTCNNCSNSA</sequence>
<organism evidence="2 3">
    <name type="scientific">Aureibacter tunicatorum</name>
    <dbReference type="NCBI Taxonomy" id="866807"/>
    <lineage>
        <taxon>Bacteria</taxon>
        <taxon>Pseudomonadati</taxon>
        <taxon>Bacteroidota</taxon>
        <taxon>Cytophagia</taxon>
        <taxon>Cytophagales</taxon>
        <taxon>Persicobacteraceae</taxon>
        <taxon>Aureibacter</taxon>
    </lineage>
</organism>
<name>A0AAE4BRW9_9BACT</name>
<evidence type="ECO:0000259" key="1">
    <source>
        <dbReference type="PROSITE" id="PS51186"/>
    </source>
</evidence>
<dbReference type="SUPFAM" id="SSF55729">
    <property type="entry name" value="Acyl-CoA N-acyltransferases (Nat)"/>
    <property type="match status" value="1"/>
</dbReference>
<dbReference type="Gene3D" id="3.40.630.30">
    <property type="match status" value="1"/>
</dbReference>
<dbReference type="InterPro" id="IPR000182">
    <property type="entry name" value="GNAT_dom"/>
</dbReference>
<dbReference type="RefSeq" id="WP_309940672.1">
    <property type="nucleotide sequence ID" value="NZ_AP025306.1"/>
</dbReference>
<dbReference type="PROSITE" id="PS51186">
    <property type="entry name" value="GNAT"/>
    <property type="match status" value="1"/>
</dbReference>
<proteinExistence type="predicted"/>
<accession>A0AAE4BRW9</accession>
<dbReference type="InterPro" id="IPR016181">
    <property type="entry name" value="Acyl_CoA_acyltransferase"/>
</dbReference>
<gene>
    <name evidence="2" type="ORF">HNQ88_003685</name>
</gene>